<accession>A0ABV7QKZ9</accession>
<name>A0ABV7QKZ9_9PSEU</name>
<evidence type="ECO:0000313" key="1">
    <source>
        <dbReference type="EMBL" id="MFC3514002.1"/>
    </source>
</evidence>
<comment type="caution">
    <text evidence="1">The sequence shown here is derived from an EMBL/GenBank/DDBJ whole genome shotgun (WGS) entry which is preliminary data.</text>
</comment>
<dbReference type="Proteomes" id="UP001595764">
    <property type="component" value="Unassembled WGS sequence"/>
</dbReference>
<protein>
    <submittedName>
        <fullName evidence="1">Uncharacterized protein</fullName>
    </submittedName>
</protein>
<dbReference type="EMBL" id="JBHRWI010000031">
    <property type="protein sequence ID" value="MFC3514002.1"/>
    <property type="molecule type" value="Genomic_DNA"/>
</dbReference>
<proteinExistence type="predicted"/>
<gene>
    <name evidence="1" type="ORF">ACFORO_27805</name>
</gene>
<evidence type="ECO:0000313" key="2">
    <source>
        <dbReference type="Proteomes" id="UP001595764"/>
    </source>
</evidence>
<keyword evidence="2" id="KW-1185">Reference proteome</keyword>
<sequence length="173" mass="19096">METSVGRVKKAAVAWLTTAAGASDLVRSVHFDELGMDDWKSPPGTEVPAPWLELLDLAVDALKTAEVRGMTVGVIAALKIRETVPLSVDWEHGWEFLTTSLHDKEPPSLYFLRSSVVRESELDTEEHRFPVPGVPAVDHAFVRYWRGAEEIANGEEYSGAVYLMRDLGDGAEC</sequence>
<dbReference type="RefSeq" id="WP_377875933.1">
    <property type="nucleotide sequence ID" value="NZ_JBHMAY010000087.1"/>
</dbReference>
<organism evidence="1 2">
    <name type="scientific">Amycolatopsis halotolerans</name>
    <dbReference type="NCBI Taxonomy" id="330083"/>
    <lineage>
        <taxon>Bacteria</taxon>
        <taxon>Bacillati</taxon>
        <taxon>Actinomycetota</taxon>
        <taxon>Actinomycetes</taxon>
        <taxon>Pseudonocardiales</taxon>
        <taxon>Pseudonocardiaceae</taxon>
        <taxon>Amycolatopsis</taxon>
    </lineage>
</organism>
<reference evidence="2" key="1">
    <citation type="journal article" date="2019" name="Int. J. Syst. Evol. Microbiol.">
        <title>The Global Catalogue of Microorganisms (GCM) 10K type strain sequencing project: providing services to taxonomists for standard genome sequencing and annotation.</title>
        <authorList>
            <consortium name="The Broad Institute Genomics Platform"/>
            <consortium name="The Broad Institute Genome Sequencing Center for Infectious Disease"/>
            <person name="Wu L."/>
            <person name="Ma J."/>
        </authorList>
    </citation>
    <scope>NUCLEOTIDE SEQUENCE [LARGE SCALE GENOMIC DNA]</scope>
    <source>
        <strain evidence="2">CGMCC 4.7682</strain>
    </source>
</reference>